<evidence type="ECO:0000313" key="2">
    <source>
        <dbReference type="Proteomes" id="UP000515728"/>
    </source>
</evidence>
<reference evidence="1 2" key="1">
    <citation type="submission" date="2020-08" db="EMBL/GenBank/DDBJ databases">
        <authorList>
            <person name="Mo P."/>
        </authorList>
    </citation>
    <scope>NUCLEOTIDE SEQUENCE [LARGE SCALE GENOMIC DNA]</scope>
    <source>
        <strain evidence="1 2">CGMCC 4.1532</strain>
    </source>
</reference>
<dbReference type="Proteomes" id="UP000515728">
    <property type="component" value="Chromosome"/>
</dbReference>
<dbReference type="KEGG" id="ppel:H6H00_04635"/>
<gene>
    <name evidence="1" type="ORF">H6H00_04635</name>
</gene>
<dbReference type="EMBL" id="CP060131">
    <property type="protein sequence ID" value="QNG53289.1"/>
    <property type="molecule type" value="Genomic_DNA"/>
</dbReference>
<evidence type="ECO:0000313" key="1">
    <source>
        <dbReference type="EMBL" id="QNG53289.1"/>
    </source>
</evidence>
<dbReference type="RefSeq" id="WP_185720117.1">
    <property type="nucleotide sequence ID" value="NZ_BAAAWI010000002.1"/>
</dbReference>
<keyword evidence="2" id="KW-1185">Reference proteome</keyword>
<sequence>MRVTEADIARIPAGNLRVSRAEFVALWIAAEQLCDEQGGRGVTDWYAAGVAATCEWLAAAVFRPATGPQQDAVSPVTGRSARAYEELIEAECVAAERMLARHPQPPTMRRRPGWVPGITATLRWAWLASGRAPLATAGLDAG</sequence>
<protein>
    <submittedName>
        <fullName evidence="1">Uncharacterized protein</fullName>
    </submittedName>
</protein>
<dbReference type="AlphaFoldDB" id="A0A7G7MKH8"/>
<proteinExistence type="predicted"/>
<organism evidence="1 2">
    <name type="scientific">Pseudonocardia petroleophila</name>
    <dbReference type="NCBI Taxonomy" id="37331"/>
    <lineage>
        <taxon>Bacteria</taxon>
        <taxon>Bacillati</taxon>
        <taxon>Actinomycetota</taxon>
        <taxon>Actinomycetes</taxon>
        <taxon>Pseudonocardiales</taxon>
        <taxon>Pseudonocardiaceae</taxon>
        <taxon>Pseudonocardia</taxon>
    </lineage>
</organism>
<name>A0A7G7MKH8_9PSEU</name>
<accession>A0A7G7MKH8</accession>